<evidence type="ECO:0000256" key="6">
    <source>
        <dbReference type="ARBA" id="ARBA00023157"/>
    </source>
</evidence>
<reference evidence="11" key="1">
    <citation type="submission" date="2025-08" db="UniProtKB">
        <authorList>
            <consortium name="RefSeq"/>
        </authorList>
    </citation>
    <scope>IDENTIFICATION</scope>
    <source>
        <tissue evidence="11">Muscle</tissue>
    </source>
</reference>
<evidence type="ECO:0000256" key="1">
    <source>
        <dbReference type="ARBA" id="ARBA00004613"/>
    </source>
</evidence>
<dbReference type="Proteomes" id="UP000504628">
    <property type="component" value="Chromosome 6"/>
</dbReference>
<organism evidence="10 11">
    <name type="scientific">Phyllostomus discolor</name>
    <name type="common">pale spear-nosed bat</name>
    <dbReference type="NCBI Taxonomy" id="89673"/>
    <lineage>
        <taxon>Eukaryota</taxon>
        <taxon>Metazoa</taxon>
        <taxon>Chordata</taxon>
        <taxon>Craniata</taxon>
        <taxon>Vertebrata</taxon>
        <taxon>Euteleostomi</taxon>
        <taxon>Mammalia</taxon>
        <taxon>Eutheria</taxon>
        <taxon>Laurasiatheria</taxon>
        <taxon>Chiroptera</taxon>
        <taxon>Yangochiroptera</taxon>
        <taxon>Phyllostomidae</taxon>
        <taxon>Phyllostominae</taxon>
        <taxon>Phyllostomus</taxon>
    </lineage>
</organism>
<dbReference type="SUPFAM" id="SSF48201">
    <property type="entry name" value="Uteroglobin-like"/>
    <property type="match status" value="1"/>
</dbReference>
<protein>
    <recommendedName>
        <fullName evidence="2">Uteroglobin</fullName>
    </recommendedName>
    <alternativeName>
        <fullName evidence="7">Secretoglobin family 1A member 1</fullName>
    </alternativeName>
</protein>
<dbReference type="CDD" id="cd00633">
    <property type="entry name" value="Secretoglobin"/>
    <property type="match status" value="1"/>
</dbReference>
<dbReference type="PROSITE" id="PS51311">
    <property type="entry name" value="SCGB"/>
    <property type="match status" value="1"/>
</dbReference>
<dbReference type="PRINTS" id="PR00486">
    <property type="entry name" value="UTEROGLOBIN"/>
</dbReference>
<evidence type="ECO:0000313" key="11">
    <source>
        <dbReference type="RefSeq" id="XP_035885461.1"/>
    </source>
</evidence>
<comment type="similarity">
    <text evidence="8">Belongs to the secretoglobin family. Lipophilin subfamily.</text>
</comment>
<keyword evidence="4 9" id="KW-0732">Signal</keyword>
<evidence type="ECO:0000256" key="4">
    <source>
        <dbReference type="ARBA" id="ARBA00022729"/>
    </source>
</evidence>
<keyword evidence="5" id="KW-0593">Phospholipase A2 inhibitor</keyword>
<dbReference type="InterPro" id="IPR000329">
    <property type="entry name" value="Uteroglobin"/>
</dbReference>
<dbReference type="GeneID" id="118501371"/>
<feature type="signal peptide" evidence="9">
    <location>
        <begin position="1"/>
        <end position="21"/>
    </location>
</feature>
<dbReference type="InParanoid" id="A0A7E6E1N4"/>
<proteinExistence type="inferred from homology"/>
<dbReference type="InterPro" id="IPR016126">
    <property type="entry name" value="Secretoglobin"/>
</dbReference>
<evidence type="ECO:0000256" key="9">
    <source>
        <dbReference type="SAM" id="SignalP"/>
    </source>
</evidence>
<gene>
    <name evidence="11" type="primary">LOC118501371</name>
</gene>
<dbReference type="Pfam" id="PF01099">
    <property type="entry name" value="Uteroglobin"/>
    <property type="match status" value="1"/>
</dbReference>
<evidence type="ECO:0000256" key="2">
    <source>
        <dbReference type="ARBA" id="ARBA00020696"/>
    </source>
</evidence>
<dbReference type="PANTHER" id="PTHR11332">
    <property type="entry name" value="SECRETOGLOBIN FAMILY 1D"/>
    <property type="match status" value="1"/>
</dbReference>
<dbReference type="RefSeq" id="XP_035885461.1">
    <property type="nucleotide sequence ID" value="XM_036029568.1"/>
</dbReference>
<dbReference type="OrthoDB" id="9535440at2759"/>
<evidence type="ECO:0000256" key="8">
    <source>
        <dbReference type="ARBA" id="ARBA00038364"/>
    </source>
</evidence>
<keyword evidence="10" id="KW-1185">Reference proteome</keyword>
<keyword evidence="3" id="KW-0964">Secreted</keyword>
<comment type="subcellular location">
    <subcellularLocation>
        <location evidence="1">Secreted</location>
    </subcellularLocation>
</comment>
<dbReference type="KEGG" id="pdic:118501371"/>
<evidence type="ECO:0000256" key="7">
    <source>
        <dbReference type="ARBA" id="ARBA00031712"/>
    </source>
</evidence>
<name>A0A7E6E1N4_9CHIR</name>
<evidence type="ECO:0000256" key="5">
    <source>
        <dbReference type="ARBA" id="ARBA00023005"/>
    </source>
</evidence>
<dbReference type="InterPro" id="IPR035960">
    <property type="entry name" value="Secretoglobin_sf"/>
</dbReference>
<dbReference type="GO" id="GO:0007165">
    <property type="term" value="P:signal transduction"/>
    <property type="evidence" value="ECO:0007669"/>
    <property type="project" value="InterPro"/>
</dbReference>
<feature type="chain" id="PRO_5028990265" description="Uteroglobin" evidence="9">
    <location>
        <begin position="22"/>
        <end position="106"/>
    </location>
</feature>
<dbReference type="Gene3D" id="1.10.210.10">
    <property type="entry name" value="Secretoglobin"/>
    <property type="match status" value="1"/>
</dbReference>
<accession>A0A7E6E1N4</accession>
<dbReference type="AlphaFoldDB" id="A0A7E6E1N4"/>
<dbReference type="FunCoup" id="A0A7E6E1N4">
    <property type="interactions" value="7"/>
</dbReference>
<dbReference type="PANTHER" id="PTHR11332:SF6">
    <property type="entry name" value="SECRETOGLOBIN FAMILY 1D MEMBER 4"/>
    <property type="match status" value="1"/>
</dbReference>
<evidence type="ECO:0000313" key="10">
    <source>
        <dbReference type="Proteomes" id="UP000504628"/>
    </source>
</evidence>
<dbReference type="GO" id="GO:0005615">
    <property type="term" value="C:extracellular space"/>
    <property type="evidence" value="ECO:0007669"/>
    <property type="project" value="TreeGrafter"/>
</dbReference>
<evidence type="ECO:0000256" key="3">
    <source>
        <dbReference type="ARBA" id="ARBA00022525"/>
    </source>
</evidence>
<keyword evidence="6" id="KW-1015">Disulfide bond</keyword>
<sequence length="106" mass="12219">MRLSLCVLLVTLALCSYEANAKVCPALISEAKGFFFEPEELYNISLLRFFPPREARKAKMKVKQCVDLLPKEDRLKIYSVVEDVVSQCKLDFKYLTHESLCHSRMA</sequence>
<dbReference type="GO" id="GO:0019834">
    <property type="term" value="F:phospholipase A2 inhibitor activity"/>
    <property type="evidence" value="ECO:0007669"/>
    <property type="project" value="UniProtKB-KW"/>
</dbReference>